<dbReference type="RefSeq" id="XP_013901577.1">
    <property type="nucleotide sequence ID" value="XM_014046123.1"/>
</dbReference>
<dbReference type="PANTHER" id="PTHR35273:SF2">
    <property type="entry name" value="ALPHA-GALACTOSIDASE"/>
    <property type="match status" value="1"/>
</dbReference>
<reference evidence="2 3" key="1">
    <citation type="journal article" date="2013" name="BMC Genomics">
        <title>Reconstruction of the lipid metabolism for the microalga Monoraphidium neglectum from its genome sequence reveals characteristics suitable for biofuel production.</title>
        <authorList>
            <person name="Bogen C."/>
            <person name="Al-Dilaimi A."/>
            <person name="Albersmeier A."/>
            <person name="Wichmann J."/>
            <person name="Grundmann M."/>
            <person name="Rupp O."/>
            <person name="Lauersen K.J."/>
            <person name="Blifernez-Klassen O."/>
            <person name="Kalinowski J."/>
            <person name="Goesmann A."/>
            <person name="Mussgnug J.H."/>
            <person name="Kruse O."/>
        </authorList>
    </citation>
    <scope>NUCLEOTIDE SEQUENCE [LARGE SCALE GENOMIC DNA]</scope>
    <source>
        <strain evidence="2 3">SAG 48.87</strain>
    </source>
</reference>
<organism evidence="2 3">
    <name type="scientific">Monoraphidium neglectum</name>
    <dbReference type="NCBI Taxonomy" id="145388"/>
    <lineage>
        <taxon>Eukaryota</taxon>
        <taxon>Viridiplantae</taxon>
        <taxon>Chlorophyta</taxon>
        <taxon>core chlorophytes</taxon>
        <taxon>Chlorophyceae</taxon>
        <taxon>CS clade</taxon>
        <taxon>Sphaeropleales</taxon>
        <taxon>Selenastraceae</taxon>
        <taxon>Monoraphidium</taxon>
    </lineage>
</organism>
<accession>A0A0D2JUP1</accession>
<dbReference type="KEGG" id="mng:MNEG_5399"/>
<protein>
    <recommendedName>
        <fullName evidence="1">Glycoside-hydrolase family GH114 TIM-barrel domain-containing protein</fullName>
    </recommendedName>
</protein>
<dbReference type="AlphaFoldDB" id="A0A0D2JUP1"/>
<sequence>MTGCKSNGFVAIVLGLADTYAKRNGLDFSEADQIVYNRWLADAAHNLGLGVGLQNDVDHISQLVDAVDFFVNE</sequence>
<evidence type="ECO:0000259" key="1">
    <source>
        <dbReference type="Pfam" id="PF03537"/>
    </source>
</evidence>
<proteinExistence type="predicted"/>
<dbReference type="EMBL" id="KK101020">
    <property type="protein sequence ID" value="KIZ02558.1"/>
    <property type="molecule type" value="Genomic_DNA"/>
</dbReference>
<evidence type="ECO:0000313" key="3">
    <source>
        <dbReference type="Proteomes" id="UP000054498"/>
    </source>
</evidence>
<dbReference type="GeneID" id="25738276"/>
<name>A0A0D2JUP1_9CHLO</name>
<feature type="domain" description="Glycoside-hydrolase family GH114 TIM-barrel" evidence="1">
    <location>
        <begin position="2"/>
        <end position="73"/>
    </location>
</feature>
<dbReference type="STRING" id="145388.A0A0D2JUP1"/>
<dbReference type="OrthoDB" id="531126at2759"/>
<dbReference type="Proteomes" id="UP000054498">
    <property type="component" value="Unassembled WGS sequence"/>
</dbReference>
<gene>
    <name evidence="2" type="ORF">MNEG_5399</name>
</gene>
<dbReference type="Pfam" id="PF03537">
    <property type="entry name" value="Glyco_hydro_114"/>
    <property type="match status" value="1"/>
</dbReference>
<evidence type="ECO:0000313" key="2">
    <source>
        <dbReference type="EMBL" id="KIZ02558.1"/>
    </source>
</evidence>
<dbReference type="InterPro" id="IPR004352">
    <property type="entry name" value="GH114_TIM-barrel"/>
</dbReference>
<keyword evidence="3" id="KW-1185">Reference proteome</keyword>
<dbReference type="PANTHER" id="PTHR35273">
    <property type="entry name" value="ALPHA-1,4 POLYGALACTOSAMINIDASE, PUTATIVE (AFU_ORTHOLOGUE AFUA_3G07890)-RELATED"/>
    <property type="match status" value="1"/>
</dbReference>